<evidence type="ECO:0000313" key="6">
    <source>
        <dbReference type="EMBL" id="KAL5108355.1"/>
    </source>
</evidence>
<dbReference type="InterPro" id="IPR051366">
    <property type="entry name" value="DEF8"/>
</dbReference>
<keyword evidence="3" id="KW-0863">Zinc-finger</keyword>
<comment type="caution">
    <text evidence="6">The sequence shown here is derived from an EMBL/GenBank/DDBJ whole genome shotgun (WGS) entry which is preliminary data.</text>
</comment>
<evidence type="ECO:0000256" key="4">
    <source>
        <dbReference type="ARBA" id="ARBA00022833"/>
    </source>
</evidence>
<keyword evidence="2" id="KW-0677">Repeat</keyword>
<dbReference type="PANTHER" id="PTHR12326">
    <property type="entry name" value="PLECKSTRIN HOMOLOGY DOMAIN CONTAINING PROTEIN"/>
    <property type="match status" value="1"/>
</dbReference>
<dbReference type="Proteomes" id="UP001651158">
    <property type="component" value="Unassembled WGS sequence"/>
</dbReference>
<keyword evidence="1" id="KW-0479">Metal-binding</keyword>
<feature type="domain" description="Rubicon Homology" evidence="5">
    <location>
        <begin position="116"/>
        <end position="313"/>
    </location>
</feature>
<organism evidence="6 7">
    <name type="scientific">Taenia crassiceps</name>
    <dbReference type="NCBI Taxonomy" id="6207"/>
    <lineage>
        <taxon>Eukaryota</taxon>
        <taxon>Metazoa</taxon>
        <taxon>Spiralia</taxon>
        <taxon>Lophotrochozoa</taxon>
        <taxon>Platyhelminthes</taxon>
        <taxon>Cestoda</taxon>
        <taxon>Eucestoda</taxon>
        <taxon>Cyclophyllidea</taxon>
        <taxon>Taeniidae</taxon>
        <taxon>Taenia</taxon>
    </lineage>
</organism>
<proteinExistence type="predicted"/>
<evidence type="ECO:0000256" key="2">
    <source>
        <dbReference type="ARBA" id="ARBA00022737"/>
    </source>
</evidence>
<evidence type="ECO:0000259" key="5">
    <source>
        <dbReference type="SMART" id="SM01175"/>
    </source>
</evidence>
<protein>
    <submittedName>
        <fullName evidence="6">Pleckstrin homology domain-containing family M member 1</fullName>
    </submittedName>
</protein>
<dbReference type="EMBL" id="JAKROA010000003">
    <property type="protein sequence ID" value="KAL5108355.1"/>
    <property type="molecule type" value="Genomic_DNA"/>
</dbReference>
<dbReference type="PANTHER" id="PTHR12326:SF3">
    <property type="entry name" value="DIFFERENTIALLY EXPRESSED IN FDCP 8 HOMOLOG"/>
    <property type="match status" value="1"/>
</dbReference>
<gene>
    <name evidence="6" type="ORF">TcWFU_000490</name>
</gene>
<dbReference type="InterPro" id="IPR025258">
    <property type="entry name" value="RH_dom"/>
</dbReference>
<name>A0ABR4QFY8_9CEST</name>
<dbReference type="SMART" id="SM01175">
    <property type="entry name" value="DUF4206"/>
    <property type="match status" value="1"/>
</dbReference>
<evidence type="ECO:0000313" key="7">
    <source>
        <dbReference type="Proteomes" id="UP001651158"/>
    </source>
</evidence>
<evidence type="ECO:0000256" key="1">
    <source>
        <dbReference type="ARBA" id="ARBA00022723"/>
    </source>
</evidence>
<reference evidence="6 7" key="1">
    <citation type="journal article" date="2022" name="Front. Cell. Infect. Microbiol.">
        <title>The Genomes of Two Strains of Taenia crassiceps the Animal Model for the Study of Human Cysticercosis.</title>
        <authorList>
            <person name="Bobes R.J."/>
            <person name="Estrada K."/>
            <person name="Rios-Valencia D.G."/>
            <person name="Calderon-Gallegos A."/>
            <person name="de la Torre P."/>
            <person name="Carrero J.C."/>
            <person name="Sanchez-Flores A."/>
            <person name="Laclette J.P."/>
        </authorList>
    </citation>
    <scope>NUCLEOTIDE SEQUENCE [LARGE SCALE GENOMIC DNA]</scope>
    <source>
        <strain evidence="6">WFUcys</strain>
    </source>
</reference>
<dbReference type="Pfam" id="PF13901">
    <property type="entry name" value="RH_dom"/>
    <property type="match status" value="1"/>
</dbReference>
<evidence type="ECO:0000256" key="3">
    <source>
        <dbReference type="ARBA" id="ARBA00022771"/>
    </source>
</evidence>
<keyword evidence="7" id="KW-1185">Reference proteome</keyword>
<keyword evidence="4" id="KW-0862">Zinc</keyword>
<accession>A0ABR4QFY8</accession>
<sequence length="381" mass="42466">MGTFFLGSNALAIGESAQWLCVDCPTANSRFTYHEQEATAADQEDQSTNDGDSLFENNWEILGDGLNISVPDEHFRLLARAFPGVKAFPHATSVYGGECTLCSSRLLPDDATLDFFDGNFYCSNCHQGQEAVIPRDVIECWDFTPKQVSFATKKFLDSISPHPLIDIGLINPSLFACVPRLLNLRLLRRMLSLLWSLVSRCSKATSRNLVLALKHRSYMLDNVDTIDRYSFQDLQDVQNGNLEELIQAAVNHVALAHVTSCSGCRAWALFCDICRDVTRPIWPYKFTQFRRCATPGCRRVMHSDCLLRLKDEKETFLMDFLRMANPLGNGRPGNADLPVLGNGGNPADGPLPATEQIEFLPRCIVCTGNLRVSKIGYSPMT</sequence>